<feature type="region of interest" description="Disordered" evidence="1">
    <location>
        <begin position="259"/>
        <end position="307"/>
    </location>
</feature>
<name>A0A561SPZ7_9PSEU</name>
<dbReference type="RefSeq" id="WP_246170363.1">
    <property type="nucleotide sequence ID" value="NZ_VIWU01000001.1"/>
</dbReference>
<feature type="compositionally biased region" description="Basic and acidic residues" evidence="1">
    <location>
        <begin position="279"/>
        <end position="289"/>
    </location>
</feature>
<organism evidence="3 4">
    <name type="scientific">Pseudonocardia hierapolitana</name>
    <dbReference type="NCBI Taxonomy" id="1128676"/>
    <lineage>
        <taxon>Bacteria</taxon>
        <taxon>Bacillati</taxon>
        <taxon>Actinomycetota</taxon>
        <taxon>Actinomycetes</taxon>
        <taxon>Pseudonocardiales</taxon>
        <taxon>Pseudonocardiaceae</taxon>
        <taxon>Pseudonocardia</taxon>
    </lineage>
</organism>
<evidence type="ECO:0000259" key="2">
    <source>
        <dbReference type="Pfam" id="PF00561"/>
    </source>
</evidence>
<dbReference type="EMBL" id="VIWU01000001">
    <property type="protein sequence ID" value="TWF76921.1"/>
    <property type="molecule type" value="Genomic_DNA"/>
</dbReference>
<proteinExistence type="predicted"/>
<evidence type="ECO:0000313" key="4">
    <source>
        <dbReference type="Proteomes" id="UP000321261"/>
    </source>
</evidence>
<reference evidence="3 4" key="1">
    <citation type="submission" date="2019-06" db="EMBL/GenBank/DDBJ databases">
        <title>Sequencing the genomes of 1000 actinobacteria strains.</title>
        <authorList>
            <person name="Klenk H.-P."/>
        </authorList>
    </citation>
    <scope>NUCLEOTIDE SEQUENCE [LARGE SCALE GENOMIC DNA]</scope>
    <source>
        <strain evidence="3 4">DSM 45671</strain>
    </source>
</reference>
<dbReference type="SUPFAM" id="SSF53474">
    <property type="entry name" value="alpha/beta-Hydrolases"/>
    <property type="match status" value="1"/>
</dbReference>
<keyword evidence="3" id="KW-0031">Aminopeptidase</keyword>
<dbReference type="Proteomes" id="UP000321261">
    <property type="component" value="Unassembled WGS sequence"/>
</dbReference>
<comment type="caution">
    <text evidence="3">The sequence shown here is derived from an EMBL/GenBank/DDBJ whole genome shotgun (WGS) entry which is preliminary data.</text>
</comment>
<feature type="compositionally biased region" description="Basic and acidic residues" evidence="1">
    <location>
        <begin position="297"/>
        <end position="307"/>
    </location>
</feature>
<dbReference type="GO" id="GO:0004177">
    <property type="term" value="F:aminopeptidase activity"/>
    <property type="evidence" value="ECO:0007669"/>
    <property type="project" value="UniProtKB-KW"/>
</dbReference>
<feature type="domain" description="AB hydrolase-1" evidence="2">
    <location>
        <begin position="42"/>
        <end position="161"/>
    </location>
</feature>
<dbReference type="AlphaFoldDB" id="A0A561SPZ7"/>
<dbReference type="InterPro" id="IPR029058">
    <property type="entry name" value="AB_hydrolase_fold"/>
</dbReference>
<keyword evidence="3" id="KW-0378">Hydrolase</keyword>
<protein>
    <submittedName>
        <fullName evidence="3">Serine aminopeptidase S33 family</fullName>
    </submittedName>
</protein>
<dbReference type="InterPro" id="IPR000073">
    <property type="entry name" value="AB_hydrolase_1"/>
</dbReference>
<accession>A0A561SPZ7</accession>
<dbReference type="Pfam" id="PF00561">
    <property type="entry name" value="Abhydrolase_1"/>
    <property type="match status" value="1"/>
</dbReference>
<evidence type="ECO:0000256" key="1">
    <source>
        <dbReference type="SAM" id="MobiDB-lite"/>
    </source>
</evidence>
<keyword evidence="3" id="KW-0645">Protease</keyword>
<gene>
    <name evidence="3" type="ORF">FHX44_112820</name>
</gene>
<sequence>MTVDHTSRAAQVTPVPVAVTSADGVALAGVHLSWRAPSAGTALVVAHAFTHHTRHPTTRRLLAAFAAEAPVLALDMRGHGRSGGRNTVGDHEPLDLDAAVATARALGYERVATIGFSLGAAVALRQAAAGAHRPDAVVAVSSPARWYSRETAAMRRVHWLLEQPHGRLAARALGVRLDGGWEVVPPSPVEVVAGIEVPLLLVHIAGDRYFSAAHARTLATASGDRAQLWEEPGDGHGESGTHPELARRIARWALAACEGATPEGHREPPGRSGGAELRNPGDGRERARSTVEGLTPAERRAARSEVG</sequence>
<keyword evidence="4" id="KW-1185">Reference proteome</keyword>
<dbReference type="Gene3D" id="3.40.50.1820">
    <property type="entry name" value="alpha/beta hydrolase"/>
    <property type="match status" value="1"/>
</dbReference>
<evidence type="ECO:0000313" key="3">
    <source>
        <dbReference type="EMBL" id="TWF76921.1"/>
    </source>
</evidence>